<organism evidence="2 3">
    <name type="scientific">Teladorsagia circumcincta</name>
    <name type="common">Brown stomach worm</name>
    <name type="synonym">Ostertagia circumcincta</name>
    <dbReference type="NCBI Taxonomy" id="45464"/>
    <lineage>
        <taxon>Eukaryota</taxon>
        <taxon>Metazoa</taxon>
        <taxon>Ecdysozoa</taxon>
        <taxon>Nematoda</taxon>
        <taxon>Chromadorea</taxon>
        <taxon>Rhabditida</taxon>
        <taxon>Rhabditina</taxon>
        <taxon>Rhabditomorpha</taxon>
        <taxon>Strongyloidea</taxon>
        <taxon>Trichostrongylidae</taxon>
        <taxon>Teladorsagia</taxon>
    </lineage>
</organism>
<protein>
    <submittedName>
        <fullName evidence="2">Uncharacterized protein</fullName>
    </submittedName>
</protein>
<proteinExistence type="predicted"/>
<dbReference type="OrthoDB" id="5866055at2759"/>
<keyword evidence="3" id="KW-1185">Reference proteome</keyword>
<dbReference type="AlphaFoldDB" id="A0A2G9U0L3"/>
<gene>
    <name evidence="2" type="ORF">TELCIR_14617</name>
</gene>
<accession>A0A2G9U0L3</accession>
<dbReference type="Proteomes" id="UP000230423">
    <property type="component" value="Unassembled WGS sequence"/>
</dbReference>
<feature type="region of interest" description="Disordered" evidence="1">
    <location>
        <begin position="123"/>
        <end position="144"/>
    </location>
</feature>
<sequence>MIILWKFTLSYAQLGTISRNIGCGVVLLTEGFPNIKMLFRFRLDSTDIAQDHDFLLFNDGFGILDELIESCWMIYTITERYVYFVRIPYESSLSISKTPRLTALCHSSADRVARMEISEFVRETKSKIPSSKGQSPSRGDSSQK</sequence>
<feature type="compositionally biased region" description="Polar residues" evidence="1">
    <location>
        <begin position="127"/>
        <end position="144"/>
    </location>
</feature>
<dbReference type="EMBL" id="KZ350543">
    <property type="protein sequence ID" value="PIO63773.1"/>
    <property type="molecule type" value="Genomic_DNA"/>
</dbReference>
<evidence type="ECO:0000313" key="3">
    <source>
        <dbReference type="Proteomes" id="UP000230423"/>
    </source>
</evidence>
<evidence type="ECO:0000313" key="2">
    <source>
        <dbReference type="EMBL" id="PIO63773.1"/>
    </source>
</evidence>
<reference evidence="2 3" key="1">
    <citation type="submission" date="2015-09" db="EMBL/GenBank/DDBJ databases">
        <title>Draft genome of the parasitic nematode Teladorsagia circumcincta isolate WARC Sus (inbred).</title>
        <authorList>
            <person name="Mitreva M."/>
        </authorList>
    </citation>
    <scope>NUCLEOTIDE SEQUENCE [LARGE SCALE GENOMIC DNA]</scope>
    <source>
        <strain evidence="2 3">S</strain>
    </source>
</reference>
<evidence type="ECO:0000256" key="1">
    <source>
        <dbReference type="SAM" id="MobiDB-lite"/>
    </source>
</evidence>
<name>A0A2G9U0L3_TELCI</name>